<accession>A0A8J3DNA2</accession>
<dbReference type="Proteomes" id="UP000630142">
    <property type="component" value="Unassembled WGS sequence"/>
</dbReference>
<dbReference type="RefSeq" id="WP_189502732.1">
    <property type="nucleotide sequence ID" value="NZ_BMZQ01000001.1"/>
</dbReference>
<dbReference type="EMBL" id="BMZQ01000001">
    <property type="protein sequence ID" value="GHD11163.1"/>
    <property type="molecule type" value="Genomic_DNA"/>
</dbReference>
<evidence type="ECO:0000313" key="1">
    <source>
        <dbReference type="EMBL" id="GHD11163.1"/>
    </source>
</evidence>
<sequence>MAACVLIGLATPHAHAQDAWLHGQWCDADSGEMMIVEADSFGFNENTVCKWLDKPQAGSRIEARISCVTHHPDGSKDDAWRPVLRIVNTGPRSLSLRFGKGNAVAYAKC</sequence>
<dbReference type="AlphaFoldDB" id="A0A8J3DNA2"/>
<reference evidence="1" key="2">
    <citation type="submission" date="2020-09" db="EMBL/GenBank/DDBJ databases">
        <authorList>
            <person name="Sun Q."/>
            <person name="Kim S."/>
        </authorList>
    </citation>
    <scope>NUCLEOTIDE SEQUENCE</scope>
    <source>
        <strain evidence="1">KCTC 42249</strain>
    </source>
</reference>
<gene>
    <name evidence="1" type="ORF">GCM10016234_13990</name>
</gene>
<proteinExistence type="predicted"/>
<name>A0A8J3DNA2_9HYPH</name>
<reference evidence="1" key="1">
    <citation type="journal article" date="2014" name="Int. J. Syst. Evol. Microbiol.">
        <title>Complete genome sequence of Corynebacterium casei LMG S-19264T (=DSM 44701T), isolated from a smear-ripened cheese.</title>
        <authorList>
            <consortium name="US DOE Joint Genome Institute (JGI-PGF)"/>
            <person name="Walter F."/>
            <person name="Albersmeier A."/>
            <person name="Kalinowski J."/>
            <person name="Ruckert C."/>
        </authorList>
    </citation>
    <scope>NUCLEOTIDE SEQUENCE</scope>
    <source>
        <strain evidence="1">KCTC 42249</strain>
    </source>
</reference>
<evidence type="ECO:0000313" key="2">
    <source>
        <dbReference type="Proteomes" id="UP000630142"/>
    </source>
</evidence>
<protein>
    <submittedName>
        <fullName evidence="1">Uncharacterized protein</fullName>
    </submittedName>
</protein>
<keyword evidence="2" id="KW-1185">Reference proteome</keyword>
<organism evidence="1 2">
    <name type="scientific">Tianweitania populi</name>
    <dbReference type="NCBI Taxonomy" id="1607949"/>
    <lineage>
        <taxon>Bacteria</taxon>
        <taxon>Pseudomonadati</taxon>
        <taxon>Pseudomonadota</taxon>
        <taxon>Alphaproteobacteria</taxon>
        <taxon>Hyphomicrobiales</taxon>
        <taxon>Phyllobacteriaceae</taxon>
        <taxon>Tianweitania</taxon>
    </lineage>
</organism>
<comment type="caution">
    <text evidence="1">The sequence shown here is derived from an EMBL/GenBank/DDBJ whole genome shotgun (WGS) entry which is preliminary data.</text>
</comment>